<evidence type="ECO:0000313" key="8">
    <source>
        <dbReference type="EMBL" id="MBM7837661.1"/>
    </source>
</evidence>
<evidence type="ECO:0000256" key="3">
    <source>
        <dbReference type="ARBA" id="ARBA00022692"/>
    </source>
</evidence>
<evidence type="ECO:0000256" key="4">
    <source>
        <dbReference type="ARBA" id="ARBA00022989"/>
    </source>
</evidence>
<keyword evidence="9" id="KW-1185">Reference proteome</keyword>
<evidence type="ECO:0000313" key="9">
    <source>
        <dbReference type="Proteomes" id="UP001179280"/>
    </source>
</evidence>
<feature type="transmembrane region" description="Helical" evidence="6">
    <location>
        <begin position="60"/>
        <end position="81"/>
    </location>
</feature>
<dbReference type="InterPro" id="IPR022781">
    <property type="entry name" value="Flagellar_biosynth_FliO"/>
</dbReference>
<protein>
    <submittedName>
        <fullName evidence="8">Flagellar protein FliO/FliZ</fullName>
    </submittedName>
</protein>
<evidence type="ECO:0000256" key="2">
    <source>
        <dbReference type="ARBA" id="ARBA00022475"/>
    </source>
</evidence>
<evidence type="ECO:0000256" key="6">
    <source>
        <dbReference type="SAM" id="Phobius"/>
    </source>
</evidence>
<reference evidence="8" key="1">
    <citation type="submission" date="2021-01" db="EMBL/GenBank/DDBJ databases">
        <title>Genomic Encyclopedia of Type Strains, Phase IV (KMG-IV): sequencing the most valuable type-strain genomes for metagenomic binning, comparative biology and taxonomic classification.</title>
        <authorList>
            <person name="Goeker M."/>
        </authorList>
    </citation>
    <scope>NUCLEOTIDE SEQUENCE</scope>
    <source>
        <strain evidence="8">DSM 21943</strain>
    </source>
</reference>
<keyword evidence="8" id="KW-0966">Cell projection</keyword>
<evidence type="ECO:0000256" key="5">
    <source>
        <dbReference type="ARBA" id="ARBA00023136"/>
    </source>
</evidence>
<proteinExistence type="predicted"/>
<organism evidence="8 9">
    <name type="scientific">Shouchella xiaoxiensis</name>
    <dbReference type="NCBI Taxonomy" id="766895"/>
    <lineage>
        <taxon>Bacteria</taxon>
        <taxon>Bacillati</taxon>
        <taxon>Bacillota</taxon>
        <taxon>Bacilli</taxon>
        <taxon>Bacillales</taxon>
        <taxon>Bacillaceae</taxon>
        <taxon>Shouchella</taxon>
    </lineage>
</organism>
<feature type="signal peptide" evidence="7">
    <location>
        <begin position="1"/>
        <end position="25"/>
    </location>
</feature>
<evidence type="ECO:0000256" key="7">
    <source>
        <dbReference type="SAM" id="SignalP"/>
    </source>
</evidence>
<keyword evidence="8" id="KW-0969">Cilium</keyword>
<comment type="subcellular location">
    <subcellularLocation>
        <location evidence="1">Cell membrane</location>
    </subcellularLocation>
</comment>
<feature type="chain" id="PRO_5045677342" evidence="7">
    <location>
        <begin position="26"/>
        <end position="212"/>
    </location>
</feature>
<comment type="caution">
    <text evidence="8">The sequence shown here is derived from an EMBL/GenBank/DDBJ whole genome shotgun (WGS) entry which is preliminary data.</text>
</comment>
<gene>
    <name evidence="8" type="ORF">JOC54_000892</name>
</gene>
<dbReference type="Pfam" id="PF04347">
    <property type="entry name" value="FliO"/>
    <property type="match status" value="1"/>
</dbReference>
<sequence length="212" mass="23628">MMQSLKQLIKWFLAVVLLCFALADAEVAAAQDCYLFDEECEEQVNESEVEEEIAFGESPWLSFLKMIGALLLVVLLLVGLLKFVNKRARSFQETKAMSLVSGVSLGANRSVQLVKVGDKLLVVGVGESVQLLHTIEDQAEIEALLKKQQGNEDSQSVTDALGVMKASLFPNKKAQKQSFQDVLSSRLNDSKQELAKNRQLFQEKGNEHEWKP</sequence>
<keyword evidence="2" id="KW-1003">Cell membrane</keyword>
<accession>A0ABS2SR45</accession>
<keyword evidence="4 6" id="KW-1133">Transmembrane helix</keyword>
<evidence type="ECO:0000256" key="1">
    <source>
        <dbReference type="ARBA" id="ARBA00004236"/>
    </source>
</evidence>
<keyword evidence="5 6" id="KW-0472">Membrane</keyword>
<dbReference type="Proteomes" id="UP001179280">
    <property type="component" value="Unassembled WGS sequence"/>
</dbReference>
<dbReference type="EMBL" id="JAFBCV010000002">
    <property type="protein sequence ID" value="MBM7837661.1"/>
    <property type="molecule type" value="Genomic_DNA"/>
</dbReference>
<keyword evidence="7" id="KW-0732">Signal</keyword>
<name>A0ABS2SR45_9BACI</name>
<keyword evidence="3 6" id="KW-0812">Transmembrane</keyword>
<keyword evidence="8" id="KW-0282">Flagellum</keyword>